<organism evidence="2 3">
    <name type="scientific">Candidatus Giovannonibacteria bacterium GW2011_GWA1_44_25</name>
    <dbReference type="NCBI Taxonomy" id="1618645"/>
    <lineage>
        <taxon>Bacteria</taxon>
        <taxon>Candidatus Giovannoniibacteriota</taxon>
    </lineage>
</organism>
<dbReference type="InterPro" id="IPR047140">
    <property type="entry name" value="LabA"/>
</dbReference>
<evidence type="ECO:0000259" key="1">
    <source>
        <dbReference type="Pfam" id="PF01936"/>
    </source>
</evidence>
<dbReference type="PANTHER" id="PTHR35458">
    <property type="entry name" value="SLR0755 PROTEIN"/>
    <property type="match status" value="1"/>
</dbReference>
<gene>
    <name evidence="2" type="ORF">UW53_C0032G0002</name>
</gene>
<dbReference type="GO" id="GO:0004540">
    <property type="term" value="F:RNA nuclease activity"/>
    <property type="evidence" value="ECO:0007669"/>
    <property type="project" value="InterPro"/>
</dbReference>
<dbReference type="Proteomes" id="UP000034087">
    <property type="component" value="Unassembled WGS sequence"/>
</dbReference>
<dbReference type="PANTHER" id="PTHR35458:SF8">
    <property type="entry name" value="SLR0650 PROTEIN"/>
    <property type="match status" value="1"/>
</dbReference>
<comment type="caution">
    <text evidence="2">The sequence shown here is derived from an EMBL/GenBank/DDBJ whole genome shotgun (WGS) entry which is preliminary data.</text>
</comment>
<protein>
    <recommendedName>
        <fullName evidence="1">NYN domain-containing protein</fullName>
    </recommendedName>
</protein>
<dbReference type="EMBL" id="LCIR01000032">
    <property type="protein sequence ID" value="KKT58749.1"/>
    <property type="molecule type" value="Genomic_DNA"/>
</dbReference>
<reference evidence="2 3" key="1">
    <citation type="journal article" date="2015" name="Nature">
        <title>rRNA introns, odd ribosomes, and small enigmatic genomes across a large radiation of phyla.</title>
        <authorList>
            <person name="Brown C.T."/>
            <person name="Hug L.A."/>
            <person name="Thomas B.C."/>
            <person name="Sharon I."/>
            <person name="Castelle C.J."/>
            <person name="Singh A."/>
            <person name="Wilkins M.J."/>
            <person name="Williams K.H."/>
            <person name="Banfield J.F."/>
        </authorList>
    </citation>
    <scope>NUCLEOTIDE SEQUENCE [LARGE SCALE GENOMIC DNA]</scope>
</reference>
<sequence>MRVFVLSYIMIFMPEKVSIYIDGGNFYHLVLKKLGVLEVDFDFDSFAIFLANKREISKMGKRFYVGTVREKMGNSYSKEAMSRQNKLFSFLISSKWEIKTSKLRERREKLVIDDRVQNYEKIKRCGITEIIFDRQREKGIDVKLVTDLIIGAMDNKYDTAIVVSSDTDLVPAIDSVRRRLHKKVEYVGFSIPDPKNPENNTTPILSMIPRTDLQRTLIESDLRPFIKTPPPKLL</sequence>
<proteinExistence type="predicted"/>
<dbReference type="InterPro" id="IPR021139">
    <property type="entry name" value="NYN"/>
</dbReference>
<dbReference type="Gene3D" id="3.40.50.1010">
    <property type="entry name" value="5'-nuclease"/>
    <property type="match status" value="1"/>
</dbReference>
<feature type="domain" description="NYN" evidence="1">
    <location>
        <begin position="16"/>
        <end position="194"/>
    </location>
</feature>
<dbReference type="AlphaFoldDB" id="A0A0G1LFI5"/>
<evidence type="ECO:0000313" key="2">
    <source>
        <dbReference type="EMBL" id="KKT58749.1"/>
    </source>
</evidence>
<name>A0A0G1LFI5_9BACT</name>
<evidence type="ECO:0000313" key="3">
    <source>
        <dbReference type="Proteomes" id="UP000034087"/>
    </source>
</evidence>
<dbReference type="Pfam" id="PF01936">
    <property type="entry name" value="NYN"/>
    <property type="match status" value="1"/>
</dbReference>
<accession>A0A0G1LFI5</accession>